<dbReference type="InterPro" id="IPR021858">
    <property type="entry name" value="Fun_TF"/>
</dbReference>
<dbReference type="OrthoDB" id="416217at2759"/>
<evidence type="ECO:0000256" key="1">
    <source>
        <dbReference type="ARBA" id="ARBA00023015"/>
    </source>
</evidence>
<evidence type="ECO:0000313" key="8">
    <source>
        <dbReference type="Proteomes" id="UP000223968"/>
    </source>
</evidence>
<dbReference type="AlphaFoldDB" id="A0A2B7WPK7"/>
<keyword evidence="3" id="KW-0804">Transcription</keyword>
<evidence type="ECO:0000313" key="7">
    <source>
        <dbReference type="EMBL" id="PGG98574.1"/>
    </source>
</evidence>
<feature type="region of interest" description="Disordered" evidence="5">
    <location>
        <begin position="1"/>
        <end position="23"/>
    </location>
</feature>
<evidence type="ECO:0000256" key="3">
    <source>
        <dbReference type="ARBA" id="ARBA00023163"/>
    </source>
</evidence>
<reference evidence="7 8" key="1">
    <citation type="submission" date="2017-10" db="EMBL/GenBank/DDBJ databases">
        <title>Comparative genomics in systemic dimorphic fungi from Ajellomycetaceae.</title>
        <authorList>
            <person name="Munoz J.F."/>
            <person name="Mcewen J.G."/>
            <person name="Clay O.K."/>
            <person name="Cuomo C.A."/>
        </authorList>
    </citation>
    <scope>NUCLEOTIDE SEQUENCE [LARGE SCALE GENOMIC DNA]</scope>
    <source>
        <strain evidence="7 8">UAMH5409</strain>
    </source>
</reference>
<proteinExistence type="predicted"/>
<dbReference type="GO" id="GO:0001228">
    <property type="term" value="F:DNA-binding transcription activator activity, RNA polymerase II-specific"/>
    <property type="evidence" value="ECO:0007669"/>
    <property type="project" value="TreeGrafter"/>
</dbReference>
<dbReference type="InterPro" id="IPR001138">
    <property type="entry name" value="Zn2Cys6_DnaBD"/>
</dbReference>
<dbReference type="InterPro" id="IPR036864">
    <property type="entry name" value="Zn2-C6_fun-type_DNA-bd_sf"/>
</dbReference>
<dbReference type="SUPFAM" id="SSF57701">
    <property type="entry name" value="Zn2/Cys6 DNA-binding domain"/>
    <property type="match status" value="1"/>
</dbReference>
<comment type="caution">
    <text evidence="7">The sequence shown here is derived from an EMBL/GenBank/DDBJ whole genome shotgun (WGS) entry which is preliminary data.</text>
</comment>
<feature type="domain" description="Zn(2)-C6 fungal-type" evidence="6">
    <location>
        <begin position="26"/>
        <end position="56"/>
    </location>
</feature>
<protein>
    <recommendedName>
        <fullName evidence="6">Zn(2)-C6 fungal-type domain-containing protein</fullName>
    </recommendedName>
</protein>
<sequence length="470" mass="52249">MTDSDSARIAATSFTNRKPHTKSRTGCFNCKARRVKCPENHPVCETCVARKQVCIYPQQKISQRQKQISRRLEPSHSNSKDNAAVSRFADSSSSSATPTYALQHFPSFTMEDMRFFHHYMIAAHPYLPFGCDEAWLAEIPLLAHQHPYLMHALLSLGASHLSLLSSEVSPYYAATVSHRGLALRGLKQSMIKHANSPLPTNTDTESIHGLNAMLATSYALTIQSTYMADGFTDFLVLVRGCTHLSENVMQATADHSSLPLSVNDCDQNALCARLMTDNGGEDIVVIDMPSVSRLAISTQALTPALHHDWEREYHSLLMSALAALQRRDWLGAFGSFQQIYGVWSAMGMDEACFREQVASTAAGGDNTTFLILFTHFTALQLVMLPIVYRALPARARWPRLLWPQFRWLVDITWLVPVGSRGMLVGALEVVKILGGMYGVFVGKEGKGVLERLNERLEDMKRTTGLLMGVQ</sequence>
<keyword evidence="8" id="KW-1185">Reference proteome</keyword>
<gene>
    <name evidence="7" type="ORF">AJ79_08827</name>
</gene>
<accession>A0A2B7WPK7</accession>
<keyword evidence="2" id="KW-0238">DNA-binding</keyword>
<dbReference type="InterPro" id="IPR053157">
    <property type="entry name" value="Sterol_Uptake_Regulator"/>
</dbReference>
<dbReference type="Pfam" id="PF00172">
    <property type="entry name" value="Zn_clus"/>
    <property type="match status" value="1"/>
</dbReference>
<keyword evidence="4" id="KW-0539">Nucleus</keyword>
<dbReference type="PROSITE" id="PS50048">
    <property type="entry name" value="ZN2_CY6_FUNGAL_2"/>
    <property type="match status" value="1"/>
</dbReference>
<dbReference type="Proteomes" id="UP000223968">
    <property type="component" value="Unassembled WGS sequence"/>
</dbReference>
<dbReference type="CDD" id="cd00067">
    <property type="entry name" value="GAL4"/>
    <property type="match status" value="1"/>
</dbReference>
<keyword evidence="1" id="KW-0805">Transcription regulation</keyword>
<name>A0A2B7WPK7_9EURO</name>
<dbReference type="GO" id="GO:0008270">
    <property type="term" value="F:zinc ion binding"/>
    <property type="evidence" value="ECO:0007669"/>
    <property type="project" value="InterPro"/>
</dbReference>
<dbReference type="STRING" id="1447875.A0A2B7WPK7"/>
<dbReference type="SMART" id="SM00066">
    <property type="entry name" value="GAL4"/>
    <property type="match status" value="1"/>
</dbReference>
<feature type="compositionally biased region" description="Low complexity" evidence="5">
    <location>
        <begin position="83"/>
        <end position="96"/>
    </location>
</feature>
<dbReference type="GO" id="GO:0003677">
    <property type="term" value="F:DNA binding"/>
    <property type="evidence" value="ECO:0007669"/>
    <property type="project" value="UniProtKB-KW"/>
</dbReference>
<evidence type="ECO:0000256" key="2">
    <source>
        <dbReference type="ARBA" id="ARBA00023125"/>
    </source>
</evidence>
<feature type="region of interest" description="Disordered" evidence="5">
    <location>
        <begin position="67"/>
        <end position="96"/>
    </location>
</feature>
<dbReference type="PANTHER" id="PTHR47784">
    <property type="entry name" value="STEROL UPTAKE CONTROL PROTEIN 2"/>
    <property type="match status" value="1"/>
</dbReference>
<organism evidence="7 8">
    <name type="scientific">Helicocarpus griseus UAMH5409</name>
    <dbReference type="NCBI Taxonomy" id="1447875"/>
    <lineage>
        <taxon>Eukaryota</taxon>
        <taxon>Fungi</taxon>
        <taxon>Dikarya</taxon>
        <taxon>Ascomycota</taxon>
        <taxon>Pezizomycotina</taxon>
        <taxon>Eurotiomycetes</taxon>
        <taxon>Eurotiomycetidae</taxon>
        <taxon>Onygenales</taxon>
        <taxon>Ajellomycetaceae</taxon>
        <taxon>Helicocarpus</taxon>
    </lineage>
</organism>
<evidence type="ECO:0000259" key="6">
    <source>
        <dbReference type="PROSITE" id="PS50048"/>
    </source>
</evidence>
<dbReference type="Gene3D" id="4.10.240.10">
    <property type="entry name" value="Zn(2)-C6 fungal-type DNA-binding domain"/>
    <property type="match status" value="1"/>
</dbReference>
<evidence type="ECO:0000256" key="4">
    <source>
        <dbReference type="ARBA" id="ARBA00023242"/>
    </source>
</evidence>
<dbReference type="PANTHER" id="PTHR47784:SF7">
    <property type="entry name" value="ZN(II)2CYS6 TRANSCRIPTION FACTOR (EUROFUNG)"/>
    <property type="match status" value="1"/>
</dbReference>
<dbReference type="Pfam" id="PF11951">
    <property type="entry name" value="Fungal_trans_2"/>
    <property type="match status" value="1"/>
</dbReference>
<evidence type="ECO:0000256" key="5">
    <source>
        <dbReference type="SAM" id="MobiDB-lite"/>
    </source>
</evidence>
<dbReference type="EMBL" id="PDNB01000222">
    <property type="protein sequence ID" value="PGG98574.1"/>
    <property type="molecule type" value="Genomic_DNA"/>
</dbReference>
<dbReference type="PROSITE" id="PS00463">
    <property type="entry name" value="ZN2_CY6_FUNGAL_1"/>
    <property type="match status" value="1"/>
</dbReference>